<dbReference type="AlphaFoldDB" id="A0A072USJ2"/>
<accession>A0A072USJ2</accession>
<proteinExistence type="predicted"/>
<reference evidence="2 4" key="2">
    <citation type="journal article" date="2014" name="BMC Genomics">
        <title>An improved genome release (version Mt4.0) for the model legume Medicago truncatula.</title>
        <authorList>
            <person name="Tang H."/>
            <person name="Krishnakumar V."/>
            <person name="Bidwell S."/>
            <person name="Rosen B."/>
            <person name="Chan A."/>
            <person name="Zhou S."/>
            <person name="Gentzbittel L."/>
            <person name="Childs K.L."/>
            <person name="Yandell M."/>
            <person name="Gundlach H."/>
            <person name="Mayer K.F."/>
            <person name="Schwartz D.C."/>
            <person name="Town C.D."/>
        </authorList>
    </citation>
    <scope>GENOME REANNOTATION</scope>
    <source>
        <strain evidence="2">A17</strain>
        <strain evidence="3 4">cv. Jemalong A17</strain>
    </source>
</reference>
<evidence type="ECO:0000313" key="4">
    <source>
        <dbReference type="Proteomes" id="UP000002051"/>
    </source>
</evidence>
<dbReference type="EMBL" id="CM001220">
    <property type="protein sequence ID" value="KEH32632.1"/>
    <property type="molecule type" value="Genomic_DNA"/>
</dbReference>
<feature type="region of interest" description="Disordered" evidence="1">
    <location>
        <begin position="1"/>
        <end position="23"/>
    </location>
</feature>
<reference evidence="2 4" key="1">
    <citation type="journal article" date="2011" name="Nature">
        <title>The Medicago genome provides insight into the evolution of rhizobial symbioses.</title>
        <authorList>
            <person name="Young N.D."/>
            <person name="Debelle F."/>
            <person name="Oldroyd G.E."/>
            <person name="Geurts R."/>
            <person name="Cannon S.B."/>
            <person name="Udvardi M.K."/>
            <person name="Benedito V.A."/>
            <person name="Mayer K.F."/>
            <person name="Gouzy J."/>
            <person name="Schoof H."/>
            <person name="Van de Peer Y."/>
            <person name="Proost S."/>
            <person name="Cook D.R."/>
            <person name="Meyers B.C."/>
            <person name="Spannagl M."/>
            <person name="Cheung F."/>
            <person name="De Mita S."/>
            <person name="Krishnakumar V."/>
            <person name="Gundlach H."/>
            <person name="Zhou S."/>
            <person name="Mudge J."/>
            <person name="Bharti A.K."/>
            <person name="Murray J.D."/>
            <person name="Naoumkina M.A."/>
            <person name="Rosen B."/>
            <person name="Silverstein K.A."/>
            <person name="Tang H."/>
            <person name="Rombauts S."/>
            <person name="Zhao P.X."/>
            <person name="Zhou P."/>
            <person name="Barbe V."/>
            <person name="Bardou P."/>
            <person name="Bechner M."/>
            <person name="Bellec A."/>
            <person name="Berger A."/>
            <person name="Berges H."/>
            <person name="Bidwell S."/>
            <person name="Bisseling T."/>
            <person name="Choisne N."/>
            <person name="Couloux A."/>
            <person name="Denny R."/>
            <person name="Deshpande S."/>
            <person name="Dai X."/>
            <person name="Doyle J.J."/>
            <person name="Dudez A.M."/>
            <person name="Farmer A.D."/>
            <person name="Fouteau S."/>
            <person name="Franken C."/>
            <person name="Gibelin C."/>
            <person name="Gish J."/>
            <person name="Goldstein S."/>
            <person name="Gonzalez A.J."/>
            <person name="Green P.J."/>
            <person name="Hallab A."/>
            <person name="Hartog M."/>
            <person name="Hua A."/>
            <person name="Humphray S.J."/>
            <person name="Jeong D.H."/>
            <person name="Jing Y."/>
            <person name="Jocker A."/>
            <person name="Kenton S.M."/>
            <person name="Kim D.J."/>
            <person name="Klee K."/>
            <person name="Lai H."/>
            <person name="Lang C."/>
            <person name="Lin S."/>
            <person name="Macmil S.L."/>
            <person name="Magdelenat G."/>
            <person name="Matthews L."/>
            <person name="McCorrison J."/>
            <person name="Monaghan E.L."/>
            <person name="Mun J.H."/>
            <person name="Najar F.Z."/>
            <person name="Nicholson C."/>
            <person name="Noirot C."/>
            <person name="O'Bleness M."/>
            <person name="Paule C.R."/>
            <person name="Poulain J."/>
            <person name="Prion F."/>
            <person name="Qin B."/>
            <person name="Qu C."/>
            <person name="Retzel E.F."/>
            <person name="Riddle C."/>
            <person name="Sallet E."/>
            <person name="Samain S."/>
            <person name="Samson N."/>
            <person name="Sanders I."/>
            <person name="Saurat O."/>
            <person name="Scarpelli C."/>
            <person name="Schiex T."/>
            <person name="Segurens B."/>
            <person name="Severin A.J."/>
            <person name="Sherrier D.J."/>
            <person name="Shi R."/>
            <person name="Sims S."/>
            <person name="Singer S.R."/>
            <person name="Sinharoy S."/>
            <person name="Sterck L."/>
            <person name="Viollet A."/>
            <person name="Wang B.B."/>
            <person name="Wang K."/>
            <person name="Wang M."/>
            <person name="Wang X."/>
            <person name="Warfsmann J."/>
            <person name="Weissenbach J."/>
            <person name="White D.D."/>
            <person name="White J.D."/>
            <person name="Wiley G.B."/>
            <person name="Wincker P."/>
            <person name="Xing Y."/>
            <person name="Yang L."/>
            <person name="Yao Z."/>
            <person name="Ying F."/>
            <person name="Zhai J."/>
            <person name="Zhou L."/>
            <person name="Zuber A."/>
            <person name="Denarie J."/>
            <person name="Dixon R.A."/>
            <person name="May G.D."/>
            <person name="Schwartz D.C."/>
            <person name="Rogers J."/>
            <person name="Quetier F."/>
            <person name="Town C.D."/>
            <person name="Roe B.A."/>
        </authorList>
    </citation>
    <scope>NUCLEOTIDE SEQUENCE [LARGE SCALE GENOMIC DNA]</scope>
    <source>
        <strain evidence="2">A17</strain>
        <strain evidence="3 4">cv. Jemalong A17</strain>
    </source>
</reference>
<organism evidence="2 4">
    <name type="scientific">Medicago truncatula</name>
    <name type="common">Barrel medic</name>
    <name type="synonym">Medicago tribuloides</name>
    <dbReference type="NCBI Taxonomy" id="3880"/>
    <lineage>
        <taxon>Eukaryota</taxon>
        <taxon>Viridiplantae</taxon>
        <taxon>Streptophyta</taxon>
        <taxon>Embryophyta</taxon>
        <taxon>Tracheophyta</taxon>
        <taxon>Spermatophyta</taxon>
        <taxon>Magnoliopsida</taxon>
        <taxon>eudicotyledons</taxon>
        <taxon>Gunneridae</taxon>
        <taxon>Pentapetalae</taxon>
        <taxon>rosids</taxon>
        <taxon>fabids</taxon>
        <taxon>Fabales</taxon>
        <taxon>Fabaceae</taxon>
        <taxon>Papilionoideae</taxon>
        <taxon>50 kb inversion clade</taxon>
        <taxon>NPAAA clade</taxon>
        <taxon>Hologalegina</taxon>
        <taxon>IRL clade</taxon>
        <taxon>Trifolieae</taxon>
        <taxon>Medicago</taxon>
    </lineage>
</organism>
<evidence type="ECO:0000313" key="2">
    <source>
        <dbReference type="EMBL" id="KEH32632.1"/>
    </source>
</evidence>
<gene>
    <name evidence="2" type="ordered locus">MTR_4g131335</name>
</gene>
<reference evidence="3" key="3">
    <citation type="submission" date="2015-04" db="UniProtKB">
        <authorList>
            <consortium name="EnsemblPlants"/>
        </authorList>
    </citation>
    <scope>IDENTIFICATION</scope>
    <source>
        <strain evidence="3">cv. Jemalong A17</strain>
    </source>
</reference>
<sequence length="122" mass="13558">MLSDPKISAVDDESANHKASPAHKIEEDAAVMDGEGGEWLRLAGGGVVVDVVRWICFGWEKKKEKRADERERERGEEMKLNWALPKKGALPEILKGPRQAQAQRGFGNSFQPAIDAPQLFPH</sequence>
<dbReference type="HOGENOM" id="CLU_2030168_0_0_1"/>
<evidence type="ECO:0000313" key="3">
    <source>
        <dbReference type="EnsemblPlants" id="KEH32632"/>
    </source>
</evidence>
<keyword evidence="4" id="KW-1185">Reference proteome</keyword>
<evidence type="ECO:0000256" key="1">
    <source>
        <dbReference type="SAM" id="MobiDB-lite"/>
    </source>
</evidence>
<dbReference type="EnsemblPlants" id="KEH32632">
    <property type="protein sequence ID" value="KEH32632"/>
    <property type="gene ID" value="MTR_4g131335"/>
</dbReference>
<dbReference type="Proteomes" id="UP000002051">
    <property type="component" value="Chromosome 4"/>
</dbReference>
<name>A0A072USJ2_MEDTR</name>
<protein>
    <submittedName>
        <fullName evidence="2 3">Uncharacterized protein</fullName>
    </submittedName>
</protein>